<sequence length="262" mass="29046">MSQHPTVQEDHPATAEMRSCSEGEPMKKTTPEPRRRRRPPLRWQEVRTSRPGGRQRRSRRRTAEAEPTGDGGDRRPRQAAMTADGSTPATAGGDPRLAADEGLTPRSDGRRLDSAHCHKIRPQLAADDEDRVERRRARQRKTNRDGQRSSGGDEDGKAQIWRPTTRSGGRRPDPVANGLRDGGDRATRGNDLHDGGDGRNSLRNGGDRATRDENDLRDGGRTGRDGGRKRSHDERRGRGAGTSASVTDERSAKKRPPRRISR</sequence>
<dbReference type="AlphaFoldDB" id="A0A8J5W9I8"/>
<feature type="region of interest" description="Disordered" evidence="1">
    <location>
        <begin position="1"/>
        <end position="262"/>
    </location>
</feature>
<reference evidence="2" key="1">
    <citation type="journal article" date="2021" name="bioRxiv">
        <title>Whole Genome Assembly and Annotation of Northern Wild Rice, Zizania palustris L., Supports a Whole Genome Duplication in the Zizania Genus.</title>
        <authorList>
            <person name="Haas M."/>
            <person name="Kono T."/>
            <person name="Macchietto M."/>
            <person name="Millas R."/>
            <person name="McGilp L."/>
            <person name="Shao M."/>
            <person name="Duquette J."/>
            <person name="Hirsch C.N."/>
            <person name="Kimball J."/>
        </authorList>
    </citation>
    <scope>NUCLEOTIDE SEQUENCE</scope>
    <source>
        <tissue evidence="2">Fresh leaf tissue</tissue>
    </source>
</reference>
<accession>A0A8J5W9I8</accession>
<evidence type="ECO:0000313" key="2">
    <source>
        <dbReference type="EMBL" id="KAG8085426.1"/>
    </source>
</evidence>
<organism evidence="2 3">
    <name type="scientific">Zizania palustris</name>
    <name type="common">Northern wild rice</name>
    <dbReference type="NCBI Taxonomy" id="103762"/>
    <lineage>
        <taxon>Eukaryota</taxon>
        <taxon>Viridiplantae</taxon>
        <taxon>Streptophyta</taxon>
        <taxon>Embryophyta</taxon>
        <taxon>Tracheophyta</taxon>
        <taxon>Spermatophyta</taxon>
        <taxon>Magnoliopsida</taxon>
        <taxon>Liliopsida</taxon>
        <taxon>Poales</taxon>
        <taxon>Poaceae</taxon>
        <taxon>BOP clade</taxon>
        <taxon>Oryzoideae</taxon>
        <taxon>Oryzeae</taxon>
        <taxon>Zizaniinae</taxon>
        <taxon>Zizania</taxon>
    </lineage>
</organism>
<keyword evidence="3" id="KW-1185">Reference proteome</keyword>
<feature type="compositionally biased region" description="Basic residues" evidence="1">
    <location>
        <begin position="252"/>
        <end position="262"/>
    </location>
</feature>
<dbReference type="EMBL" id="JAAALK010000082">
    <property type="protein sequence ID" value="KAG8085426.1"/>
    <property type="molecule type" value="Genomic_DNA"/>
</dbReference>
<feature type="compositionally biased region" description="Basic and acidic residues" evidence="1">
    <location>
        <begin position="181"/>
        <end position="197"/>
    </location>
</feature>
<feature type="compositionally biased region" description="Basic and acidic residues" evidence="1">
    <location>
        <begin position="205"/>
        <end position="237"/>
    </location>
</feature>
<gene>
    <name evidence="2" type="ORF">GUJ93_ZPchr0010g9027</name>
</gene>
<feature type="compositionally biased region" description="Basic and acidic residues" evidence="1">
    <location>
        <begin position="7"/>
        <end position="33"/>
    </location>
</feature>
<feature type="compositionally biased region" description="Basic and acidic residues" evidence="1">
    <location>
        <begin position="107"/>
        <end position="116"/>
    </location>
</feature>
<evidence type="ECO:0000256" key="1">
    <source>
        <dbReference type="SAM" id="MobiDB-lite"/>
    </source>
</evidence>
<proteinExistence type="predicted"/>
<evidence type="ECO:0000313" key="3">
    <source>
        <dbReference type="Proteomes" id="UP000729402"/>
    </source>
</evidence>
<dbReference type="Proteomes" id="UP000729402">
    <property type="component" value="Unassembled WGS sequence"/>
</dbReference>
<protein>
    <submittedName>
        <fullName evidence="2">Uncharacterized protein</fullName>
    </submittedName>
</protein>
<comment type="caution">
    <text evidence="2">The sequence shown here is derived from an EMBL/GenBank/DDBJ whole genome shotgun (WGS) entry which is preliminary data.</text>
</comment>
<name>A0A8J5W9I8_ZIZPA</name>
<reference evidence="2" key="2">
    <citation type="submission" date="2021-02" db="EMBL/GenBank/DDBJ databases">
        <authorList>
            <person name="Kimball J.A."/>
            <person name="Haas M.W."/>
            <person name="Macchietto M."/>
            <person name="Kono T."/>
            <person name="Duquette J."/>
            <person name="Shao M."/>
        </authorList>
    </citation>
    <scope>NUCLEOTIDE SEQUENCE</scope>
    <source>
        <tissue evidence="2">Fresh leaf tissue</tissue>
    </source>
</reference>